<dbReference type="GO" id="GO:0009143">
    <property type="term" value="P:nucleoside triphosphate catabolic process"/>
    <property type="evidence" value="ECO:0007669"/>
    <property type="project" value="InterPro"/>
</dbReference>
<gene>
    <name evidence="1" type="ORF">ABW22_06270</name>
</gene>
<dbReference type="PIRSF" id="PIRSF029826">
    <property type="entry name" value="UCP029826_pph"/>
    <property type="match status" value="1"/>
</dbReference>
<protein>
    <submittedName>
        <fullName evidence="1">Nucleotide pyrophosphohydrolase</fullName>
    </submittedName>
</protein>
<dbReference type="AlphaFoldDB" id="A0A106BQY7"/>
<dbReference type="Pfam" id="PF12643">
    <property type="entry name" value="MazG-like"/>
    <property type="match status" value="1"/>
</dbReference>
<dbReference type="CDD" id="cd11537">
    <property type="entry name" value="NTP-PPase_RS21-C6_like"/>
    <property type="match status" value="1"/>
</dbReference>
<dbReference type="PATRIC" id="fig|36861.3.peg.719"/>
<evidence type="ECO:0000313" key="1">
    <source>
        <dbReference type="EMBL" id="KVW97011.1"/>
    </source>
</evidence>
<dbReference type="STRING" id="1123392.GCA_000376425_00820"/>
<comment type="caution">
    <text evidence="1">The sequence shown here is derived from an EMBL/GenBank/DDBJ whole genome shotgun (WGS) entry which is preliminary data.</text>
</comment>
<dbReference type="SUPFAM" id="SSF101386">
    <property type="entry name" value="all-alpha NTP pyrophosphatases"/>
    <property type="match status" value="1"/>
</dbReference>
<evidence type="ECO:0000313" key="2">
    <source>
        <dbReference type="Proteomes" id="UP000064243"/>
    </source>
</evidence>
<organism evidence="1 2">
    <name type="scientific">Thiobacillus denitrificans</name>
    <dbReference type="NCBI Taxonomy" id="36861"/>
    <lineage>
        <taxon>Bacteria</taxon>
        <taxon>Pseudomonadati</taxon>
        <taxon>Pseudomonadota</taxon>
        <taxon>Betaproteobacteria</taxon>
        <taxon>Nitrosomonadales</taxon>
        <taxon>Thiobacillaceae</taxon>
        <taxon>Thiobacillus</taxon>
    </lineage>
</organism>
<dbReference type="PANTHER" id="PTHR46523:SF1">
    <property type="entry name" value="DCTP PYROPHOSPHATASE 1"/>
    <property type="match status" value="1"/>
</dbReference>
<accession>A0A106BQY7</accession>
<dbReference type="GO" id="GO:0047429">
    <property type="term" value="F:nucleoside triphosphate diphosphatase activity"/>
    <property type="evidence" value="ECO:0007669"/>
    <property type="project" value="InterPro"/>
</dbReference>
<reference evidence="1 2" key="1">
    <citation type="journal article" date="2015" name="Appl. Environ. Microbiol.">
        <title>Aerobic and Anaerobic Thiosulfate Oxidation by a Cold-Adapted, Subglacial Chemoautotroph.</title>
        <authorList>
            <person name="Harrold Z.R."/>
            <person name="Skidmore M.L."/>
            <person name="Hamilton T.L."/>
            <person name="Desch L."/>
            <person name="Amada K."/>
            <person name="van Gelder W."/>
            <person name="Glover K."/>
            <person name="Roden E.E."/>
            <person name="Boyd E.S."/>
        </authorList>
    </citation>
    <scope>NUCLEOTIDE SEQUENCE [LARGE SCALE GENOMIC DNA]</scope>
    <source>
        <strain evidence="1 2">RG</strain>
    </source>
</reference>
<name>A0A106BQY7_THIDE</name>
<dbReference type="EMBL" id="LDUG01000018">
    <property type="protein sequence ID" value="KVW97011.1"/>
    <property type="molecule type" value="Genomic_DNA"/>
</dbReference>
<dbReference type="InterPro" id="IPR025984">
    <property type="entry name" value="DCTPP"/>
</dbReference>
<proteinExistence type="predicted"/>
<keyword evidence="2" id="KW-1185">Reference proteome</keyword>
<dbReference type="Proteomes" id="UP000064243">
    <property type="component" value="Unassembled WGS sequence"/>
</dbReference>
<dbReference type="PANTHER" id="PTHR46523">
    <property type="entry name" value="DCTP PYROPHOSPHATASE 1"/>
    <property type="match status" value="1"/>
</dbReference>
<keyword evidence="1" id="KW-0378">Hydrolase</keyword>
<sequence>MPAMIPHKIDSLATLRLRIREFAQARAWESYHTPKNLVMALSVEAAELLEPFQWLTAEQSQHLSADQHEAVRQEIADVLIYLTRLADLLDIDLLEAAADKLALNARKYPVEKAHGNALKSTDFSND</sequence>
<dbReference type="InterPro" id="IPR052555">
    <property type="entry name" value="dCTP_Pyrophosphatase"/>
</dbReference>
<dbReference type="Gene3D" id="1.10.287.1080">
    <property type="entry name" value="MazG-like"/>
    <property type="match status" value="1"/>
</dbReference>